<gene>
    <name evidence="1" type="ORF">PIB30_102129</name>
</gene>
<feature type="non-terminal residue" evidence="1">
    <location>
        <position position="78"/>
    </location>
</feature>
<accession>A0ABU6ZWJ3</accession>
<organism evidence="1 2">
    <name type="scientific">Stylosanthes scabra</name>
    <dbReference type="NCBI Taxonomy" id="79078"/>
    <lineage>
        <taxon>Eukaryota</taxon>
        <taxon>Viridiplantae</taxon>
        <taxon>Streptophyta</taxon>
        <taxon>Embryophyta</taxon>
        <taxon>Tracheophyta</taxon>
        <taxon>Spermatophyta</taxon>
        <taxon>Magnoliopsida</taxon>
        <taxon>eudicotyledons</taxon>
        <taxon>Gunneridae</taxon>
        <taxon>Pentapetalae</taxon>
        <taxon>rosids</taxon>
        <taxon>fabids</taxon>
        <taxon>Fabales</taxon>
        <taxon>Fabaceae</taxon>
        <taxon>Papilionoideae</taxon>
        <taxon>50 kb inversion clade</taxon>
        <taxon>dalbergioids sensu lato</taxon>
        <taxon>Dalbergieae</taxon>
        <taxon>Pterocarpus clade</taxon>
        <taxon>Stylosanthes</taxon>
    </lineage>
</organism>
<name>A0ABU6ZWJ3_9FABA</name>
<comment type="caution">
    <text evidence="1">The sequence shown here is derived from an EMBL/GenBank/DDBJ whole genome shotgun (WGS) entry which is preliminary data.</text>
</comment>
<dbReference type="Proteomes" id="UP001341840">
    <property type="component" value="Unassembled WGS sequence"/>
</dbReference>
<evidence type="ECO:0000313" key="2">
    <source>
        <dbReference type="Proteomes" id="UP001341840"/>
    </source>
</evidence>
<dbReference type="EMBL" id="JASCZI010274956">
    <property type="protein sequence ID" value="MED6226290.1"/>
    <property type="molecule type" value="Genomic_DNA"/>
</dbReference>
<sequence>MKDDRRNGDLEQKHTQIEFKNFKFAKKETIEANNDGAHKNLKGCSKVKSFKHVVAVNKIKNESFHHHEGNSMSYAINS</sequence>
<keyword evidence="2" id="KW-1185">Reference proteome</keyword>
<proteinExistence type="predicted"/>
<evidence type="ECO:0000313" key="1">
    <source>
        <dbReference type="EMBL" id="MED6226290.1"/>
    </source>
</evidence>
<protein>
    <submittedName>
        <fullName evidence="1">Uncharacterized protein</fullName>
    </submittedName>
</protein>
<reference evidence="1 2" key="1">
    <citation type="journal article" date="2023" name="Plants (Basel)">
        <title>Bridging the Gap: Combining Genomics and Transcriptomics Approaches to Understand Stylosanthes scabra, an Orphan Legume from the Brazilian Caatinga.</title>
        <authorList>
            <person name="Ferreira-Neto J.R.C."/>
            <person name="da Silva M.D."/>
            <person name="Binneck E."/>
            <person name="de Melo N.F."/>
            <person name="da Silva R.H."/>
            <person name="de Melo A.L.T.M."/>
            <person name="Pandolfi V."/>
            <person name="Bustamante F.O."/>
            <person name="Brasileiro-Vidal A.C."/>
            <person name="Benko-Iseppon A.M."/>
        </authorList>
    </citation>
    <scope>NUCLEOTIDE SEQUENCE [LARGE SCALE GENOMIC DNA]</scope>
    <source>
        <tissue evidence="1">Leaves</tissue>
    </source>
</reference>